<dbReference type="Gene3D" id="3.30.450.280">
    <property type="entry name" value="GAF domain"/>
    <property type="match status" value="1"/>
</dbReference>
<keyword evidence="5" id="KW-0547">Nucleotide-binding</keyword>
<dbReference type="InterPro" id="IPR035965">
    <property type="entry name" value="PAS-like_dom_sf"/>
</dbReference>
<proteinExistence type="predicted"/>
<dbReference type="STRING" id="1807.MOBUDSM44075_00852"/>
<evidence type="ECO:0000256" key="3">
    <source>
        <dbReference type="ARBA" id="ARBA00022553"/>
    </source>
</evidence>
<keyword evidence="3" id="KW-0597">Phosphoprotein</keyword>
<evidence type="ECO:0000313" key="12">
    <source>
        <dbReference type="Proteomes" id="UP000034150"/>
    </source>
</evidence>
<dbReference type="GO" id="GO:0005524">
    <property type="term" value="F:ATP binding"/>
    <property type="evidence" value="ECO:0007669"/>
    <property type="project" value="UniProtKB-KW"/>
</dbReference>
<dbReference type="Gene3D" id="3.30.565.10">
    <property type="entry name" value="Histidine kinase-like ATPase, C-terminal domain"/>
    <property type="match status" value="1"/>
</dbReference>
<keyword evidence="7" id="KW-0067">ATP-binding</keyword>
<evidence type="ECO:0000256" key="4">
    <source>
        <dbReference type="ARBA" id="ARBA00022679"/>
    </source>
</evidence>
<dbReference type="SUPFAM" id="SSF55785">
    <property type="entry name" value="PYP-like sensor domain (PAS domain)"/>
    <property type="match status" value="1"/>
</dbReference>
<dbReference type="PATRIC" id="fig|1807.13.peg.4224"/>
<organism evidence="10 13">
    <name type="scientific">Mycolicibacterium obuense</name>
    <dbReference type="NCBI Taxonomy" id="1807"/>
    <lineage>
        <taxon>Bacteria</taxon>
        <taxon>Bacillati</taxon>
        <taxon>Actinomycetota</taxon>
        <taxon>Actinomycetes</taxon>
        <taxon>Mycobacteriales</taxon>
        <taxon>Mycobacteriaceae</taxon>
        <taxon>Mycolicibacterium</taxon>
    </lineage>
</organism>
<dbReference type="Pfam" id="PF08448">
    <property type="entry name" value="PAS_4"/>
    <property type="match status" value="1"/>
</dbReference>
<dbReference type="AlphaFoldDB" id="A0A0J6WEG6"/>
<evidence type="ECO:0000259" key="8">
    <source>
        <dbReference type="PROSITE" id="PS50109"/>
    </source>
</evidence>
<evidence type="ECO:0000256" key="2">
    <source>
        <dbReference type="ARBA" id="ARBA00012438"/>
    </source>
</evidence>
<dbReference type="GO" id="GO:0004673">
    <property type="term" value="F:protein histidine kinase activity"/>
    <property type="evidence" value="ECO:0007669"/>
    <property type="project" value="UniProtKB-EC"/>
</dbReference>
<reference evidence="11 14" key="3">
    <citation type="submission" date="2019-01" db="EMBL/GenBank/DDBJ databases">
        <title>High-quality-draft genome sequences of five non-tuberculosis mycobacteriaceae isolated from a nosocomial environment.</title>
        <authorList>
            <person name="Tiago I."/>
            <person name="Alarico S."/>
            <person name="Pereira S.G."/>
            <person name="Coelho C."/>
            <person name="Maranha A."/>
            <person name="Empadinhas N."/>
        </authorList>
    </citation>
    <scope>NUCLEOTIDE SEQUENCE [LARGE SCALE GENOMIC DNA]</scope>
    <source>
        <strain evidence="11 14">22DIII</strain>
    </source>
</reference>
<dbReference type="EMBL" id="SDLP01000002">
    <property type="protein sequence ID" value="TDL09993.1"/>
    <property type="molecule type" value="Genomic_DNA"/>
</dbReference>
<evidence type="ECO:0000313" key="14">
    <source>
        <dbReference type="Proteomes" id="UP000294952"/>
    </source>
</evidence>
<dbReference type="InterPro" id="IPR003594">
    <property type="entry name" value="HATPase_dom"/>
</dbReference>
<accession>A0A0J6WEG6</accession>
<sequence>MSTLGDLLAEHTILPGTAVDHLHAVVGEWQLLADLSFADFLMWVRRDDGRVVCVAQVRPNTAPTVLLADAVGTIAEASTVPIIATAFDSGAIGRSTIDGPDGGPGLNVEAVPVRHGSHVVAVLTHQTSLAPRQASPLEAAYVDCAADLLLMLSEGTFPNVGDLAMSRSSPRVGDGFIRLDKAGVVTFASPNAISAYHRMGLSAELEGHNLVAVTRPLISDPFEAQELANHVRDSLAGGSSMRMEVDAGGAAVLLRTLPLLAHGDAVGAAVLIRDVTEVKRRDRALLSKDATIREIHHRVKNNLQTVAALLRLQARRTTNAEGREALIESVRRVSSIALVHDALSMSVDEEVNLDQVIDRILPIMNDVATVDSPIRINREGDLGVLDADRATALIMVITELVQNAIEHAFDSTTAAGCVTIRSERSARWLDVVVHDDGRGLPAGFSLEKSDRLGLQIVRTLVSAELDGSLGMHDVPDGGTDVVLRVPIGRRARTSQF</sequence>
<evidence type="ECO:0000256" key="1">
    <source>
        <dbReference type="ARBA" id="ARBA00000085"/>
    </source>
</evidence>
<evidence type="ECO:0000256" key="7">
    <source>
        <dbReference type="ARBA" id="ARBA00022840"/>
    </source>
</evidence>
<name>A0A0J6WEG6_9MYCO</name>
<dbReference type="Pfam" id="PF02518">
    <property type="entry name" value="HATPase_c"/>
    <property type="match status" value="1"/>
</dbReference>
<dbReference type="RefSeq" id="WP_046364817.1">
    <property type="nucleotide sequence ID" value="NZ_CALTXN010000027.1"/>
</dbReference>
<comment type="caution">
    <text evidence="10">The sequence shown here is derived from an EMBL/GenBank/DDBJ whole genome shotgun (WGS) entry which is preliminary data.</text>
</comment>
<dbReference type="InterPro" id="IPR011495">
    <property type="entry name" value="Sig_transdc_His_kin_sub2_dim/P"/>
</dbReference>
<protein>
    <recommendedName>
        <fullName evidence="2">histidine kinase</fullName>
        <ecNumber evidence="2">2.7.13.3</ecNumber>
    </recommendedName>
</protein>
<reference evidence="10 13" key="1">
    <citation type="journal article" date="2015" name="Genome Biol. Evol.">
        <title>Characterization of Three Mycobacterium spp. with Potential Use in Bioremediation by Genome Sequencing and Comparative Genomics.</title>
        <authorList>
            <person name="Das S."/>
            <person name="Pettersson B.M."/>
            <person name="Behra P.R."/>
            <person name="Ramesh M."/>
            <person name="Dasgupta S."/>
            <person name="Bhattacharya A."/>
            <person name="Kirsebom L.A."/>
        </authorList>
    </citation>
    <scope>NUCLEOTIDE SEQUENCE [LARGE SCALE GENOMIC DNA]</scope>
    <source>
        <strain evidence="10 13">DSM 44075</strain>
    </source>
</reference>
<evidence type="ECO:0000313" key="9">
    <source>
        <dbReference type="EMBL" id="KKF00172.1"/>
    </source>
</evidence>
<comment type="catalytic activity">
    <reaction evidence="1">
        <text>ATP + protein L-histidine = ADP + protein N-phospho-L-histidine.</text>
        <dbReference type="EC" id="2.7.13.3"/>
    </reaction>
</comment>
<evidence type="ECO:0000313" key="11">
    <source>
        <dbReference type="EMBL" id="TDL09993.1"/>
    </source>
</evidence>
<keyword evidence="4 10" id="KW-0808">Transferase</keyword>
<dbReference type="SMART" id="SM00387">
    <property type="entry name" value="HATPase_c"/>
    <property type="match status" value="1"/>
</dbReference>
<keyword evidence="6 10" id="KW-0418">Kinase</keyword>
<evidence type="ECO:0000313" key="10">
    <source>
        <dbReference type="EMBL" id="KMO80388.1"/>
    </source>
</evidence>
<dbReference type="InterPro" id="IPR013656">
    <property type="entry name" value="PAS_4"/>
</dbReference>
<dbReference type="OrthoDB" id="9767435at2"/>
<evidence type="ECO:0000313" key="13">
    <source>
        <dbReference type="Proteomes" id="UP000036313"/>
    </source>
</evidence>
<dbReference type="Proteomes" id="UP000036313">
    <property type="component" value="Unassembled WGS sequence"/>
</dbReference>
<gene>
    <name evidence="10" type="primary">pdtaS</name>
    <name evidence="11" type="ORF">EUA04_08590</name>
    <name evidence="10" type="ORF">MOBUDSM44075_00852</name>
    <name evidence="9" type="ORF">WN67_20150</name>
</gene>
<evidence type="ECO:0000256" key="5">
    <source>
        <dbReference type="ARBA" id="ARBA00022741"/>
    </source>
</evidence>
<dbReference type="Pfam" id="PF07568">
    <property type="entry name" value="HisKA_2"/>
    <property type="match status" value="1"/>
</dbReference>
<dbReference type="EC" id="2.7.13.3" evidence="2"/>
<evidence type="ECO:0000256" key="6">
    <source>
        <dbReference type="ARBA" id="ARBA00022777"/>
    </source>
</evidence>
<dbReference type="EMBL" id="LAUZ02000056">
    <property type="protein sequence ID" value="KKF00172.1"/>
    <property type="molecule type" value="Genomic_DNA"/>
</dbReference>
<dbReference type="Proteomes" id="UP000034150">
    <property type="component" value="Unassembled WGS sequence"/>
</dbReference>
<feature type="domain" description="Histidine kinase" evidence="8">
    <location>
        <begin position="294"/>
        <end position="489"/>
    </location>
</feature>
<dbReference type="PANTHER" id="PTHR41523:SF8">
    <property type="entry name" value="ETHYLENE RESPONSE SENSOR PROTEIN"/>
    <property type="match status" value="1"/>
</dbReference>
<dbReference type="Proteomes" id="UP000294952">
    <property type="component" value="Unassembled WGS sequence"/>
</dbReference>
<dbReference type="Pfam" id="PF12282">
    <property type="entry name" value="GAF_PdtaS"/>
    <property type="match status" value="1"/>
</dbReference>
<dbReference type="SUPFAM" id="SSF55874">
    <property type="entry name" value="ATPase domain of HSP90 chaperone/DNA topoisomerase II/histidine kinase"/>
    <property type="match status" value="1"/>
</dbReference>
<dbReference type="EMBL" id="JYNU01000005">
    <property type="protein sequence ID" value="KMO80388.1"/>
    <property type="molecule type" value="Genomic_DNA"/>
</dbReference>
<dbReference type="PANTHER" id="PTHR41523">
    <property type="entry name" value="TWO-COMPONENT SYSTEM SENSOR PROTEIN"/>
    <property type="match status" value="1"/>
</dbReference>
<dbReference type="PROSITE" id="PS50109">
    <property type="entry name" value="HIS_KIN"/>
    <property type="match status" value="1"/>
</dbReference>
<dbReference type="InterPro" id="IPR036890">
    <property type="entry name" value="HATPase_C_sf"/>
</dbReference>
<keyword evidence="12" id="KW-1185">Reference proteome</keyword>
<dbReference type="Gene3D" id="3.30.450.20">
    <property type="entry name" value="PAS domain"/>
    <property type="match status" value="1"/>
</dbReference>
<reference evidence="9 12" key="2">
    <citation type="submission" date="2015-04" db="EMBL/GenBank/DDBJ databases">
        <title>Genome sequence of Mycobacterium obuense UC1.</title>
        <authorList>
            <person name="Greninger A.L."/>
            <person name="Cunningham G."/>
            <person name="Chiu C.Y."/>
            <person name="Miller S."/>
        </authorList>
    </citation>
    <scope>NUCLEOTIDE SEQUENCE [LARGE SCALE GENOMIC DNA]</scope>
    <source>
        <strain evidence="9 12">UC1</strain>
    </source>
</reference>
<dbReference type="InterPro" id="IPR005467">
    <property type="entry name" value="His_kinase_dom"/>
</dbReference>
<dbReference type="InterPro" id="IPR022066">
    <property type="entry name" value="PdtaS_GAF"/>
</dbReference>
<dbReference type="InterPro" id="IPR038424">
    <property type="entry name" value="H_kinase_PdtaS_GAF_sf"/>
</dbReference>